<evidence type="ECO:0000313" key="2">
    <source>
        <dbReference type="EMBL" id="JAG78897.1"/>
    </source>
</evidence>
<dbReference type="GO" id="GO:0005634">
    <property type="term" value="C:nucleus"/>
    <property type="evidence" value="ECO:0007669"/>
    <property type="project" value="TreeGrafter"/>
</dbReference>
<dbReference type="GO" id="GO:0003697">
    <property type="term" value="F:single-stranded DNA binding"/>
    <property type="evidence" value="ECO:0007669"/>
    <property type="project" value="InterPro"/>
</dbReference>
<name>A0A0C9RLG2_9HYME</name>
<dbReference type="PANTHER" id="PTHR21220">
    <property type="entry name" value="DNA-DEPENDENT METALLOPROTEASE SPRTN"/>
    <property type="match status" value="1"/>
</dbReference>
<protein>
    <submittedName>
        <fullName evidence="2">CA124_0 protein</fullName>
    </submittedName>
</protein>
<dbReference type="InterPro" id="IPR006640">
    <property type="entry name" value="SprT-like_domain"/>
</dbReference>
<proteinExistence type="predicted"/>
<dbReference type="GO" id="GO:0006974">
    <property type="term" value="P:DNA damage response"/>
    <property type="evidence" value="ECO:0007669"/>
    <property type="project" value="InterPro"/>
</dbReference>
<evidence type="ECO:0000259" key="1">
    <source>
        <dbReference type="Pfam" id="PF10263"/>
    </source>
</evidence>
<dbReference type="GO" id="GO:0004222">
    <property type="term" value="F:metalloendopeptidase activity"/>
    <property type="evidence" value="ECO:0007669"/>
    <property type="project" value="InterPro"/>
</dbReference>
<gene>
    <name evidence="2" type="primary">CA124_0</name>
    <name evidence="2" type="ORF">g.19101</name>
</gene>
<dbReference type="GO" id="GO:0031593">
    <property type="term" value="F:polyubiquitin modification-dependent protein binding"/>
    <property type="evidence" value="ECO:0007669"/>
    <property type="project" value="TreeGrafter"/>
</dbReference>
<organism evidence="2">
    <name type="scientific">Fopius arisanus</name>
    <dbReference type="NCBI Taxonomy" id="64838"/>
    <lineage>
        <taxon>Eukaryota</taxon>
        <taxon>Metazoa</taxon>
        <taxon>Ecdysozoa</taxon>
        <taxon>Arthropoda</taxon>
        <taxon>Hexapoda</taxon>
        <taxon>Insecta</taxon>
        <taxon>Pterygota</taxon>
        <taxon>Neoptera</taxon>
        <taxon>Endopterygota</taxon>
        <taxon>Hymenoptera</taxon>
        <taxon>Apocrita</taxon>
        <taxon>Ichneumonoidea</taxon>
        <taxon>Braconidae</taxon>
        <taxon>Opiinae</taxon>
        <taxon>Fopius</taxon>
    </lineage>
</organism>
<dbReference type="EMBL" id="GBYB01009130">
    <property type="protein sequence ID" value="JAG78897.1"/>
    <property type="molecule type" value="Transcribed_RNA"/>
</dbReference>
<dbReference type="InterPro" id="IPR044245">
    <property type="entry name" value="Spartan"/>
</dbReference>
<dbReference type="PANTHER" id="PTHR21220:SF0">
    <property type="entry name" value="DNA-DEPENDENT METALLOPROTEASE SPRTN"/>
    <property type="match status" value="1"/>
</dbReference>
<accession>A0A0C9RLG2</accession>
<dbReference type="AlphaFoldDB" id="A0A0C9RLG2"/>
<reference evidence="2" key="1">
    <citation type="submission" date="2015-01" db="EMBL/GenBank/DDBJ databases">
        <title>Transcriptome Assembly of Fopius arisanus.</title>
        <authorList>
            <person name="Geib S."/>
        </authorList>
    </citation>
    <scope>NUCLEOTIDE SEQUENCE</scope>
</reference>
<dbReference type="Pfam" id="PF10263">
    <property type="entry name" value="SprT-like"/>
    <property type="match status" value="1"/>
</dbReference>
<sequence>MPRKRVQELRVGLFRIDDKCCHNAMPIPEGLLLFVGFALGPKPPIAPLAFLLNNELFEGEVRGYTFVWTRTRKDCFGYTDFTRRIIYLQECLLLPGICRSALVRVLIHELVHAFLDVTGAARRENSDHGPVFRNKVHEINGKLSCDILAEGDIDWARLNMAGLDKFYVCDICNRKVPRTVNRPPDSTFFPWFEKHARKCGGSFTLRNRWQIRPKSIFKLIKGCMLRRSREYWDAVGDVTSLHVILMTPSKLTRISCGITSKSDIN</sequence>
<feature type="domain" description="SprT-like" evidence="1">
    <location>
        <begin position="51"/>
        <end position="142"/>
    </location>
</feature>